<proteinExistence type="predicted"/>
<reference evidence="3" key="1">
    <citation type="submission" date="2024-01" db="EMBL/GenBank/DDBJ databases">
        <authorList>
            <person name="Webb A."/>
        </authorList>
    </citation>
    <scope>NUCLEOTIDE SEQUENCE</scope>
    <source>
        <strain evidence="3">Pm1</strain>
    </source>
</reference>
<evidence type="ECO:0000259" key="2">
    <source>
        <dbReference type="Pfam" id="PF04194"/>
    </source>
</evidence>
<feature type="compositionally biased region" description="Acidic residues" evidence="1">
    <location>
        <begin position="124"/>
        <end position="136"/>
    </location>
</feature>
<dbReference type="PANTHER" id="PTHR46421:SF1">
    <property type="entry name" value="PROGRAMMED CELL DEATH PROTEIN 2-LIKE"/>
    <property type="match status" value="1"/>
</dbReference>
<gene>
    <name evidence="3" type="ORF">PM001_LOCUS7879</name>
</gene>
<evidence type="ECO:0000313" key="4">
    <source>
        <dbReference type="Proteomes" id="UP001162060"/>
    </source>
</evidence>
<dbReference type="PANTHER" id="PTHR46421">
    <property type="entry name" value="PROGRAMMED CELL DEATH PROTEIN 2-LIKE"/>
    <property type="match status" value="1"/>
</dbReference>
<sequence length="405" mass="44372">MDDERVVLLGLIQKRQGVDNCSPYVSKAGGTPAFYSTQAPAEAANLTCANCSKGLFLVAQVYAPVETDRTLYVFGCNSVSCTEVSGSWRVLRDQVEPVTETPACTEVETVTEEMDQVKLAWGAESDDSDWSDDNNDDGGSGAADLVDLEALLLERDEAIQTNAATTRPTMIPEKTQQLTESSLSDGGNVFPALLIEVVEEPFEAVTTGRDFAHEKELLEKYIQAEEEEQSSEGRDLRHVLTQAKKRSSTVQSTGATSSTGESYEKTPAEQRHLLRFQERISRCPLQCLRYDYGGDPLWPVVKPRGVKVPPCPGCGQERLFEMQLTPTMNYFLQVDKYAVENADSASLQQQQQQTPSHVHCTMAGGPKAVVPSSAMDWLSLVVYSCSASCSASHEEFIYVVPPPTC</sequence>
<name>A0AAV1TJV0_9STRA</name>
<comment type="caution">
    <text evidence="3">The sequence shown here is derived from an EMBL/GenBank/DDBJ whole genome shotgun (WGS) entry which is preliminary data.</text>
</comment>
<accession>A0AAV1TJV0</accession>
<dbReference type="InterPro" id="IPR052815">
    <property type="entry name" value="PDCD2-like_regulator"/>
</dbReference>
<feature type="domain" description="Programmed cell death protein 2 C-terminal" evidence="2">
    <location>
        <begin position="273"/>
        <end position="393"/>
    </location>
</feature>
<protein>
    <recommendedName>
        <fullName evidence="2">Programmed cell death protein 2 C-terminal domain-containing protein</fullName>
    </recommendedName>
</protein>
<dbReference type="InterPro" id="IPR007320">
    <property type="entry name" value="PDCD2_C"/>
</dbReference>
<dbReference type="GO" id="GO:0005737">
    <property type="term" value="C:cytoplasm"/>
    <property type="evidence" value="ECO:0007669"/>
    <property type="project" value="InterPro"/>
</dbReference>
<feature type="region of interest" description="Disordered" evidence="1">
    <location>
        <begin position="242"/>
        <end position="267"/>
    </location>
</feature>
<dbReference type="Pfam" id="PF04194">
    <property type="entry name" value="PDCD2_C"/>
    <property type="match status" value="1"/>
</dbReference>
<feature type="region of interest" description="Disordered" evidence="1">
    <location>
        <begin position="122"/>
        <end position="142"/>
    </location>
</feature>
<dbReference type="EMBL" id="CAKLBY020000066">
    <property type="protein sequence ID" value="CAK7922708.1"/>
    <property type="molecule type" value="Genomic_DNA"/>
</dbReference>
<dbReference type="Proteomes" id="UP001162060">
    <property type="component" value="Unassembled WGS sequence"/>
</dbReference>
<dbReference type="AlphaFoldDB" id="A0AAV1TJV0"/>
<organism evidence="3 4">
    <name type="scientific">Peronospora matthiolae</name>
    <dbReference type="NCBI Taxonomy" id="2874970"/>
    <lineage>
        <taxon>Eukaryota</taxon>
        <taxon>Sar</taxon>
        <taxon>Stramenopiles</taxon>
        <taxon>Oomycota</taxon>
        <taxon>Peronosporomycetes</taxon>
        <taxon>Peronosporales</taxon>
        <taxon>Peronosporaceae</taxon>
        <taxon>Peronospora</taxon>
    </lineage>
</organism>
<feature type="compositionally biased region" description="Polar residues" evidence="1">
    <location>
        <begin position="248"/>
        <end position="261"/>
    </location>
</feature>
<evidence type="ECO:0000313" key="3">
    <source>
        <dbReference type="EMBL" id="CAK7922708.1"/>
    </source>
</evidence>
<evidence type="ECO:0000256" key="1">
    <source>
        <dbReference type="SAM" id="MobiDB-lite"/>
    </source>
</evidence>